<evidence type="ECO:0000313" key="2">
    <source>
        <dbReference type="Proteomes" id="UP000245206"/>
    </source>
</evidence>
<protein>
    <submittedName>
        <fullName evidence="1">Nucleotidyl transferase</fullName>
    </submittedName>
</protein>
<organism evidence="1 2">
    <name type="scientific">Leptospira ellinghausenii</name>
    <dbReference type="NCBI Taxonomy" id="1917822"/>
    <lineage>
        <taxon>Bacteria</taxon>
        <taxon>Pseudomonadati</taxon>
        <taxon>Spirochaetota</taxon>
        <taxon>Spirochaetia</taxon>
        <taxon>Leptospirales</taxon>
        <taxon>Leptospiraceae</taxon>
        <taxon>Leptospira</taxon>
    </lineage>
</organism>
<keyword evidence="2" id="KW-1185">Reference proteome</keyword>
<keyword evidence="1" id="KW-0808">Transferase</keyword>
<dbReference type="InterPro" id="IPR014942">
    <property type="entry name" value="AbiEii"/>
</dbReference>
<evidence type="ECO:0000313" key="1">
    <source>
        <dbReference type="EMBL" id="GBF44436.1"/>
    </source>
</evidence>
<comment type="caution">
    <text evidence="1">The sequence shown here is derived from an EMBL/GenBank/DDBJ whole genome shotgun (WGS) entry which is preliminary data.</text>
</comment>
<reference evidence="2" key="1">
    <citation type="journal article" date="2019" name="Microbiol. Immunol.">
        <title>Molecular and phenotypic characterization of Leptospira johnsonii sp. nov., Leptospira ellinghausenii sp. nov. and Leptospira ryugenii sp. nov. isolated from soil and water in Japan.</title>
        <authorList>
            <person name="Masuzawa T."/>
            <person name="Saito M."/>
            <person name="Nakao R."/>
            <person name="Nikaido Y."/>
            <person name="Matsumoto M."/>
            <person name="Ogawa M."/>
            <person name="Yokoyama M."/>
            <person name="Hidaka Y."/>
            <person name="Tomita J."/>
            <person name="Sakakibara K."/>
            <person name="Suzuki K."/>
            <person name="Yasuda S."/>
            <person name="Sato H."/>
            <person name="Yamaguchi M."/>
            <person name="Yoshida S.I."/>
            <person name="Koizumi N."/>
            <person name="Kawamura Y."/>
        </authorList>
    </citation>
    <scope>NUCLEOTIDE SEQUENCE [LARGE SCALE GENOMIC DNA]</scope>
    <source>
        <strain evidence="2">E18</strain>
    </source>
</reference>
<dbReference type="Proteomes" id="UP000245206">
    <property type="component" value="Unassembled WGS sequence"/>
</dbReference>
<dbReference type="AlphaFoldDB" id="A0A2P2DIG2"/>
<dbReference type="OrthoDB" id="9780929at2"/>
<name>A0A2P2DIG2_9LEPT</name>
<dbReference type="RefSeq" id="WP_108961407.1">
    <property type="nucleotide sequence ID" value="NZ_BFAZ01000012.1"/>
</dbReference>
<dbReference type="Pfam" id="PF08843">
    <property type="entry name" value="AbiEii"/>
    <property type="match status" value="1"/>
</dbReference>
<proteinExistence type="predicted"/>
<dbReference type="Gene3D" id="3.10.450.620">
    <property type="entry name" value="JHP933, nucleotidyltransferase-like core domain"/>
    <property type="match status" value="1"/>
</dbReference>
<dbReference type="EMBL" id="BFAZ01000012">
    <property type="protein sequence ID" value="GBF44436.1"/>
    <property type="molecule type" value="Genomic_DNA"/>
</dbReference>
<dbReference type="GO" id="GO:0016740">
    <property type="term" value="F:transferase activity"/>
    <property type="evidence" value="ECO:0007669"/>
    <property type="project" value="UniProtKB-KW"/>
</dbReference>
<accession>A0A2P2DIG2</accession>
<sequence>MHSAIESMLQKYQCKTTDDYKNALKEIIQEVALLGLFRGGFFKYAAFYGGTALRIFYNLDRFSEDLDFSLVRKSNKFKFQDHLRSLEDELGSYGFDMSVEVKTKKIESQIQSAFIKGGTLVHLIKINTNQNLGLQIPENEQLKIKLEIDIDPPAKASYETKYHLTPIPFPVTLFTKPCLFSGKVHAVLCRDWKSRVKGRDFYDYVWYLKNKTPVDLDHLKARMVQSAHLKSKDKFNISILTEMLIERFKSVSISQAKTDILPFVSNSQELDVWSTEFFIQITKDHLKSE</sequence>
<gene>
    <name evidence="1" type="ORF">LPTSP2_37390</name>
</gene>